<comment type="similarity">
    <text evidence="2">Belongs to the SELO family.</text>
</comment>
<evidence type="ECO:0000256" key="1">
    <source>
        <dbReference type="ARBA" id="ARBA00001946"/>
    </source>
</evidence>
<dbReference type="AlphaFoldDB" id="A0AAF0Y796"/>
<dbReference type="Pfam" id="PF02696">
    <property type="entry name" value="SelO"/>
    <property type="match status" value="1"/>
</dbReference>
<reference evidence="10" key="1">
    <citation type="submission" date="2023-10" db="EMBL/GenBank/DDBJ databases">
        <authorList>
            <person name="Noh H."/>
        </authorList>
    </citation>
    <scope>NUCLEOTIDE SEQUENCE</scope>
    <source>
        <strain evidence="10">DUCC4014</strain>
    </source>
</reference>
<evidence type="ECO:0000256" key="8">
    <source>
        <dbReference type="ARBA" id="ARBA00022842"/>
    </source>
</evidence>
<keyword evidence="7" id="KW-0067">ATP-binding</keyword>
<accession>A0AAF0Y796</accession>
<keyword evidence="5" id="KW-0479">Metal-binding</keyword>
<keyword evidence="4" id="KW-0548">Nucleotidyltransferase</keyword>
<dbReference type="GO" id="GO:0005524">
    <property type="term" value="F:ATP binding"/>
    <property type="evidence" value="ECO:0007669"/>
    <property type="project" value="UniProtKB-KW"/>
</dbReference>
<dbReference type="EMBL" id="CP086716">
    <property type="protein sequence ID" value="WOO81217.1"/>
    <property type="molecule type" value="Genomic_DNA"/>
</dbReference>
<protein>
    <recommendedName>
        <fullName evidence="9">Selenoprotein O</fullName>
    </recommendedName>
</protein>
<name>A0AAF0Y796_9TREE</name>
<dbReference type="GO" id="GO:0046872">
    <property type="term" value="F:metal ion binding"/>
    <property type="evidence" value="ECO:0007669"/>
    <property type="project" value="UniProtKB-KW"/>
</dbReference>
<gene>
    <name evidence="10" type="primary">SPAC20G4.05c</name>
    <name evidence="10" type="ORF">LOC62_03G004742</name>
</gene>
<keyword evidence="3" id="KW-0808">Transferase</keyword>
<comment type="cofactor">
    <cofactor evidence="1">
        <name>Mg(2+)</name>
        <dbReference type="ChEBI" id="CHEBI:18420"/>
    </cofactor>
</comment>
<proteinExistence type="inferred from homology"/>
<dbReference type="InterPro" id="IPR003846">
    <property type="entry name" value="SelO"/>
</dbReference>
<evidence type="ECO:0000313" key="10">
    <source>
        <dbReference type="EMBL" id="WOO81217.1"/>
    </source>
</evidence>
<dbReference type="RefSeq" id="XP_062627249.1">
    <property type="nucleotide sequence ID" value="XM_062771265.1"/>
</dbReference>
<evidence type="ECO:0000256" key="6">
    <source>
        <dbReference type="ARBA" id="ARBA00022741"/>
    </source>
</evidence>
<organism evidence="10 11">
    <name type="scientific">Vanrija pseudolonga</name>
    <dbReference type="NCBI Taxonomy" id="143232"/>
    <lineage>
        <taxon>Eukaryota</taxon>
        <taxon>Fungi</taxon>
        <taxon>Dikarya</taxon>
        <taxon>Basidiomycota</taxon>
        <taxon>Agaricomycotina</taxon>
        <taxon>Tremellomycetes</taxon>
        <taxon>Trichosporonales</taxon>
        <taxon>Trichosporonaceae</taxon>
        <taxon>Vanrija</taxon>
    </lineage>
</organism>
<keyword evidence="6" id="KW-0547">Nucleotide-binding</keyword>
<dbReference type="GO" id="GO:0070733">
    <property type="term" value="F:AMPylase activity"/>
    <property type="evidence" value="ECO:0007669"/>
    <property type="project" value="TreeGrafter"/>
</dbReference>
<evidence type="ECO:0000256" key="9">
    <source>
        <dbReference type="ARBA" id="ARBA00031547"/>
    </source>
</evidence>
<evidence type="ECO:0000256" key="2">
    <source>
        <dbReference type="ARBA" id="ARBA00009747"/>
    </source>
</evidence>
<dbReference type="GO" id="GO:0005739">
    <property type="term" value="C:mitochondrion"/>
    <property type="evidence" value="ECO:0007669"/>
    <property type="project" value="TreeGrafter"/>
</dbReference>
<dbReference type="PANTHER" id="PTHR32057">
    <property type="entry name" value="PROTEIN ADENYLYLTRANSFERASE SELO, MITOCHONDRIAL"/>
    <property type="match status" value="1"/>
</dbReference>
<evidence type="ECO:0000313" key="11">
    <source>
        <dbReference type="Proteomes" id="UP000827549"/>
    </source>
</evidence>
<sequence>MLFRTAVRAAPSRTMTQLQQTTSKVRIHRLPRPQATLQRTLKRLPLGDTPTAQRRSSVFPASSRGVWARVNPLWDHWPIQISKEELAELGVDIDKGEQISVEDVLKRWDPTDVLDDAEGGLKVLSSKHRLKQEPTLLGVAEPVLNTSLPQLDVGDAQDLNAPTEAGTSAARDALVDILSGRKVLSSELGAEEDVEYGPWSTRYTGHQFGQWAGQLGDGRAISLLETTSELGGRQEIQVKGAGRTPFSRQADGLAVLRSSVREYLGAEAIAALGIPSTRSLAILTSPVEVAREMGYEPSSLVARVAPSFIRIGHFEAMNPGEAGRNSHTLFLGGRWQQEEKDENDPLGGQGNLEGLRDLTAWVKDDVMKFEGGVKDWFLEVVKRNAETTALWQVYGFMHGVLNTDNISILGLTIDYGPYAFMDQFNPGHICNHSDPTGLYSYKNQPNRVAFALDSLGSALLPLLGYEKLKGKVPAEGWAEGASTDDVRKWEEAGLEAINSWGEDYTRTVELTEREAWGRRFALRTYQDSDDRDVVQDFLSLLRAHGVDFHASLRELSNFHPSRVDDDAYRRSFAQRWVANTTIDLKSDSVMRAEEGITAWLRVYAARATSAAEKAAWEKDAPDGEWEEIRTVAMRAVNPRFVLRQWLLEETIKTVDEALKAKDVTGARKVLARVLDLATHPFESYGEDGECAANPSDEGVERMRLCGLGPQNFLGFQCSCSS</sequence>
<dbReference type="PANTHER" id="PTHR32057:SF14">
    <property type="entry name" value="PROTEIN ADENYLYLTRANSFERASE SELO, MITOCHONDRIAL"/>
    <property type="match status" value="1"/>
</dbReference>
<dbReference type="Proteomes" id="UP000827549">
    <property type="component" value="Chromosome 3"/>
</dbReference>
<keyword evidence="8" id="KW-0460">Magnesium</keyword>
<evidence type="ECO:0000256" key="3">
    <source>
        <dbReference type="ARBA" id="ARBA00022679"/>
    </source>
</evidence>
<evidence type="ECO:0000256" key="5">
    <source>
        <dbReference type="ARBA" id="ARBA00022723"/>
    </source>
</evidence>
<evidence type="ECO:0000256" key="4">
    <source>
        <dbReference type="ARBA" id="ARBA00022695"/>
    </source>
</evidence>
<evidence type="ECO:0000256" key="7">
    <source>
        <dbReference type="ARBA" id="ARBA00022840"/>
    </source>
</evidence>
<dbReference type="GeneID" id="87807977"/>
<keyword evidence="11" id="KW-1185">Reference proteome</keyword>